<accession>A0AA88IHY5</accession>
<evidence type="ECO:0000256" key="1">
    <source>
        <dbReference type="SAM" id="Coils"/>
    </source>
</evidence>
<proteinExistence type="predicted"/>
<dbReference type="Proteomes" id="UP001187315">
    <property type="component" value="Unassembled WGS sequence"/>
</dbReference>
<dbReference type="EMBL" id="JAVHJS010000026">
    <property type="protein sequence ID" value="KAK2815078.1"/>
    <property type="molecule type" value="Genomic_DNA"/>
</dbReference>
<evidence type="ECO:0000313" key="3">
    <source>
        <dbReference type="EMBL" id="KAK2815078.1"/>
    </source>
</evidence>
<evidence type="ECO:0000256" key="2">
    <source>
        <dbReference type="SAM" id="MobiDB-lite"/>
    </source>
</evidence>
<reference evidence="3" key="1">
    <citation type="submission" date="2023-08" db="EMBL/GenBank/DDBJ databases">
        <title>Pelteobagrus vachellii genome.</title>
        <authorList>
            <person name="Liu H."/>
        </authorList>
    </citation>
    <scope>NUCLEOTIDE SEQUENCE</scope>
    <source>
        <strain evidence="3">PRFRI_2022a</strain>
        <tissue evidence="3">Muscle</tissue>
    </source>
</reference>
<feature type="coiled-coil region" evidence="1">
    <location>
        <begin position="27"/>
        <end position="54"/>
    </location>
</feature>
<organism evidence="3 4">
    <name type="scientific">Tachysurus vachellii</name>
    <name type="common">Darkbarbel catfish</name>
    <name type="synonym">Pelteobagrus vachellii</name>
    <dbReference type="NCBI Taxonomy" id="175792"/>
    <lineage>
        <taxon>Eukaryota</taxon>
        <taxon>Metazoa</taxon>
        <taxon>Chordata</taxon>
        <taxon>Craniata</taxon>
        <taxon>Vertebrata</taxon>
        <taxon>Euteleostomi</taxon>
        <taxon>Actinopterygii</taxon>
        <taxon>Neopterygii</taxon>
        <taxon>Teleostei</taxon>
        <taxon>Ostariophysi</taxon>
        <taxon>Siluriformes</taxon>
        <taxon>Bagridae</taxon>
        <taxon>Tachysurus</taxon>
    </lineage>
</organism>
<evidence type="ECO:0000313" key="4">
    <source>
        <dbReference type="Proteomes" id="UP001187315"/>
    </source>
</evidence>
<dbReference type="AlphaFoldDB" id="A0AA88IHY5"/>
<feature type="region of interest" description="Disordered" evidence="2">
    <location>
        <begin position="83"/>
        <end position="105"/>
    </location>
</feature>
<comment type="caution">
    <text evidence="3">The sequence shown here is derived from an EMBL/GenBank/DDBJ whole genome shotgun (WGS) entry which is preliminary data.</text>
</comment>
<keyword evidence="4" id="KW-1185">Reference proteome</keyword>
<keyword evidence="1" id="KW-0175">Coiled coil</keyword>
<sequence>MVPEMKEGLKKGGWFQKLQQRKNIKRRQYLEKEIERLEIQLRDSKVREARLTEVINTLMKERVKRNVEEYKMATMQVMVEELEASEPSPLHEDASPRSSDASVQEFHNFHQVEKPDAIMYNHTSQ</sequence>
<gene>
    <name evidence="3" type="ORF">Q7C36_023344</name>
</gene>
<name>A0AA88IHY5_TACVA</name>
<protein>
    <submittedName>
        <fullName evidence="3">Uncharacterized protein</fullName>
    </submittedName>
</protein>